<dbReference type="Gene3D" id="2.60.40.200">
    <property type="entry name" value="Superoxide dismutase, copper/zinc binding domain"/>
    <property type="match status" value="1"/>
</dbReference>
<gene>
    <name evidence="3" type="ORF">SAMN02745158_02492</name>
</gene>
<dbReference type="AlphaFoldDB" id="A0A1M4YSQ4"/>
<organism evidence="3 4">
    <name type="scientific">Lactonifactor longoviformis DSM 17459</name>
    <dbReference type="NCBI Taxonomy" id="1122155"/>
    <lineage>
        <taxon>Bacteria</taxon>
        <taxon>Bacillati</taxon>
        <taxon>Bacillota</taxon>
        <taxon>Clostridia</taxon>
        <taxon>Eubacteriales</taxon>
        <taxon>Clostridiaceae</taxon>
        <taxon>Lactonifactor</taxon>
    </lineage>
</organism>
<evidence type="ECO:0000256" key="1">
    <source>
        <dbReference type="ARBA" id="ARBA00010457"/>
    </source>
</evidence>
<dbReference type="InterPro" id="IPR024134">
    <property type="entry name" value="SOD_Cu/Zn_/chaperone"/>
</dbReference>
<proteinExistence type="inferred from homology"/>
<dbReference type="Pfam" id="PF00080">
    <property type="entry name" value="Sod_Cu"/>
    <property type="match status" value="1"/>
</dbReference>
<dbReference type="Proteomes" id="UP000184245">
    <property type="component" value="Unassembled WGS sequence"/>
</dbReference>
<reference evidence="3 4" key="1">
    <citation type="submission" date="2016-11" db="EMBL/GenBank/DDBJ databases">
        <authorList>
            <person name="Jaros S."/>
            <person name="Januszkiewicz K."/>
            <person name="Wedrychowicz H."/>
        </authorList>
    </citation>
    <scope>NUCLEOTIDE SEQUENCE [LARGE SCALE GENOMIC DNA]</scope>
    <source>
        <strain evidence="3 4">DSM 17459</strain>
    </source>
</reference>
<dbReference type="InterPro" id="IPR036423">
    <property type="entry name" value="SOD-like_Cu/Zn_dom_sf"/>
</dbReference>
<keyword evidence="4" id="KW-1185">Reference proteome</keyword>
<sequence length="161" mass="17898">MRQSRNYMFSDVLLGTPDAVAKVKGDENHRGLVGYVYFYGSAGGSLVLAEIEGLPYEDQKCPNGIFGFHIHEGNTCTGTPEDPFADTKNHWNPEGCEHPEHAGDMPSLFGNRGFAWMMFYTDRFYPEEVVGKTVVIHDMPDDFRSQPSGDSGRKIACGEII</sequence>
<protein>
    <submittedName>
        <fullName evidence="3">Superoxide dismutase, Cu-Zn family</fullName>
    </submittedName>
</protein>
<evidence type="ECO:0000313" key="3">
    <source>
        <dbReference type="EMBL" id="SHF08805.1"/>
    </source>
</evidence>
<evidence type="ECO:0000313" key="4">
    <source>
        <dbReference type="Proteomes" id="UP000184245"/>
    </source>
</evidence>
<dbReference type="EMBL" id="FQVI01000012">
    <property type="protein sequence ID" value="SHF08805.1"/>
    <property type="molecule type" value="Genomic_DNA"/>
</dbReference>
<accession>A0A1M4YSQ4</accession>
<dbReference type="SUPFAM" id="SSF49329">
    <property type="entry name" value="Cu,Zn superoxide dismutase-like"/>
    <property type="match status" value="1"/>
</dbReference>
<dbReference type="PANTHER" id="PTHR10003">
    <property type="entry name" value="SUPEROXIDE DISMUTASE CU-ZN -RELATED"/>
    <property type="match status" value="1"/>
</dbReference>
<evidence type="ECO:0000259" key="2">
    <source>
        <dbReference type="Pfam" id="PF00080"/>
    </source>
</evidence>
<dbReference type="InterPro" id="IPR001424">
    <property type="entry name" value="SOD_Cu_Zn_dom"/>
</dbReference>
<dbReference type="GO" id="GO:0006801">
    <property type="term" value="P:superoxide metabolic process"/>
    <property type="evidence" value="ECO:0007669"/>
    <property type="project" value="InterPro"/>
</dbReference>
<comment type="similarity">
    <text evidence="1">Belongs to the Cu-Zn superoxide dismutase family.</text>
</comment>
<name>A0A1M4YSQ4_9CLOT</name>
<dbReference type="STRING" id="1122155.SAMN02745158_02492"/>
<feature type="domain" description="Superoxide dismutase copper/zinc binding" evidence="2">
    <location>
        <begin position="34"/>
        <end position="160"/>
    </location>
</feature>
<dbReference type="GO" id="GO:0005507">
    <property type="term" value="F:copper ion binding"/>
    <property type="evidence" value="ECO:0007669"/>
    <property type="project" value="InterPro"/>
</dbReference>